<dbReference type="PANTHER" id="PTHR30283">
    <property type="entry name" value="PEROXIDE STRESS RESPONSE PROTEIN YAAA"/>
    <property type="match status" value="1"/>
</dbReference>
<evidence type="ECO:0000256" key="1">
    <source>
        <dbReference type="HAMAP-Rule" id="MF_00652"/>
    </source>
</evidence>
<keyword evidence="3" id="KW-1185">Reference proteome</keyword>
<dbReference type="InterPro" id="IPR005583">
    <property type="entry name" value="YaaA"/>
</dbReference>
<dbReference type="EMBL" id="FOIM01000016">
    <property type="protein sequence ID" value="SET84675.1"/>
    <property type="molecule type" value="Genomic_DNA"/>
</dbReference>
<dbReference type="PANTHER" id="PTHR30283:SF4">
    <property type="entry name" value="PEROXIDE STRESS RESISTANCE PROTEIN YAAA"/>
    <property type="match status" value="1"/>
</dbReference>
<dbReference type="GeneID" id="93277382"/>
<dbReference type="STRING" id="460384.SAMN05216313_116110"/>
<evidence type="ECO:0000313" key="3">
    <source>
        <dbReference type="Proteomes" id="UP000198508"/>
    </source>
</evidence>
<accession>A0A1I0HLA4</accession>
<reference evidence="3" key="1">
    <citation type="submission" date="2016-10" db="EMBL/GenBank/DDBJ databases">
        <authorList>
            <person name="Varghese N."/>
            <person name="Submissions S."/>
        </authorList>
    </citation>
    <scope>NUCLEOTIDE SEQUENCE [LARGE SCALE GENOMIC DNA]</scope>
    <source>
        <strain evidence="3">NLAE-zl-G277</strain>
    </source>
</reference>
<dbReference type="Pfam" id="PF03883">
    <property type="entry name" value="H2O2_YaaD"/>
    <property type="match status" value="1"/>
</dbReference>
<dbReference type="GO" id="GO:0005829">
    <property type="term" value="C:cytosol"/>
    <property type="evidence" value="ECO:0007669"/>
    <property type="project" value="TreeGrafter"/>
</dbReference>
<protein>
    <recommendedName>
        <fullName evidence="1">UPF0246 protein SAMN05216313_116110</fullName>
    </recommendedName>
</protein>
<dbReference type="GO" id="GO:0033194">
    <property type="term" value="P:response to hydroperoxide"/>
    <property type="evidence" value="ECO:0007669"/>
    <property type="project" value="TreeGrafter"/>
</dbReference>
<dbReference type="HAMAP" id="MF_00652">
    <property type="entry name" value="UPF0246"/>
    <property type="match status" value="1"/>
</dbReference>
<sequence>MKLIISPAKKMNQREDELEISGMPPFMEQTGQILQYMHGLTRGEAQKLWKCNDSIADLNYKRFLHMDLNSRLTPAILSYEGIQYQYMAPSVFQSGELDYIQNHLRILSGFYGILRPLDGIVPYRLEMQARIDLELGGRHFTDLYSFWGERIYRELVREDRIVVNLASKEYSKAVEPYLEPDVVFLNVVFGCMETDKNGNPKIKVKATEAKMARGEMVRYLAERRIQTPEQIREFDRLGYRYRGELSDAKNLIFIKETVKENRR</sequence>
<dbReference type="RefSeq" id="WP_092365612.1">
    <property type="nucleotide sequence ID" value="NZ_FOIM01000016.1"/>
</dbReference>
<proteinExistence type="inferred from homology"/>
<organism evidence="2 3">
    <name type="scientific">Enterocloster lavalensis</name>
    <dbReference type="NCBI Taxonomy" id="460384"/>
    <lineage>
        <taxon>Bacteria</taxon>
        <taxon>Bacillati</taxon>
        <taxon>Bacillota</taxon>
        <taxon>Clostridia</taxon>
        <taxon>Lachnospirales</taxon>
        <taxon>Lachnospiraceae</taxon>
        <taxon>Enterocloster</taxon>
    </lineage>
</organism>
<dbReference type="Proteomes" id="UP000198508">
    <property type="component" value="Unassembled WGS sequence"/>
</dbReference>
<dbReference type="AlphaFoldDB" id="A0A1I0HLA4"/>
<dbReference type="NCBIfam" id="NF002543">
    <property type="entry name" value="PRK02101.1-4"/>
    <property type="match status" value="1"/>
</dbReference>
<gene>
    <name evidence="2" type="ORF">SAMN05216313_116110</name>
</gene>
<name>A0A1I0HLA4_9FIRM</name>
<comment type="similarity">
    <text evidence="1">Belongs to the UPF0246 family.</text>
</comment>
<evidence type="ECO:0000313" key="2">
    <source>
        <dbReference type="EMBL" id="SET84675.1"/>
    </source>
</evidence>